<dbReference type="PANTHER" id="PTHR46901">
    <property type="entry name" value="GH04942P"/>
    <property type="match status" value="1"/>
</dbReference>
<organism evidence="1">
    <name type="scientific">Anisakis simplex</name>
    <name type="common">Herring worm</name>
    <dbReference type="NCBI Taxonomy" id="6269"/>
    <lineage>
        <taxon>Eukaryota</taxon>
        <taxon>Metazoa</taxon>
        <taxon>Ecdysozoa</taxon>
        <taxon>Nematoda</taxon>
        <taxon>Chromadorea</taxon>
        <taxon>Rhabditida</taxon>
        <taxon>Spirurina</taxon>
        <taxon>Ascaridomorpha</taxon>
        <taxon>Ascaridoidea</taxon>
        <taxon>Anisakidae</taxon>
        <taxon>Anisakis</taxon>
        <taxon>Anisakis simplex complex</taxon>
    </lineage>
</organism>
<name>A0A0M3J0Q0_ANISI</name>
<dbReference type="WBParaSite" id="ASIM_0000109101-mRNA-1">
    <property type="protein sequence ID" value="ASIM_0000109101-mRNA-1"/>
    <property type="gene ID" value="ASIM_0000109101"/>
</dbReference>
<evidence type="ECO:0000313" key="1">
    <source>
        <dbReference type="WBParaSite" id="ASIM_0000109101-mRNA-1"/>
    </source>
</evidence>
<dbReference type="AlphaFoldDB" id="A0A0M3J0Q0"/>
<protein>
    <submittedName>
        <fullName evidence="1">GH04942p (inferred by orthology to a D. melanogaster protein)</fullName>
    </submittedName>
</protein>
<sequence>LLDETDETIALLTDGTNFVGVNDTSKTSEVLELPEGLECTRCALRLVRQATEHGREFEFYSCADVNIVESERDCKSTFDSIQKYFNISEMSQ</sequence>
<reference evidence="1" key="1">
    <citation type="submission" date="2017-02" db="UniProtKB">
        <authorList>
            <consortium name="WormBaseParasite"/>
        </authorList>
    </citation>
    <scope>IDENTIFICATION</scope>
</reference>
<proteinExistence type="predicted"/>
<accession>A0A0M3J0Q0</accession>
<dbReference type="PANTHER" id="PTHR46901:SF2">
    <property type="entry name" value="GH04942P"/>
    <property type="match status" value="1"/>
</dbReference>